<keyword evidence="10" id="KW-1015">Disulfide bond</keyword>
<evidence type="ECO:0000256" key="11">
    <source>
        <dbReference type="ARBA" id="ARBA00023284"/>
    </source>
</evidence>
<proteinExistence type="inferred from homology"/>
<accession>A0A7J7JA21</accession>
<evidence type="ECO:0000259" key="13">
    <source>
        <dbReference type="SMART" id="SM00756"/>
    </source>
</evidence>
<feature type="transmembrane region" description="Helical" evidence="12">
    <location>
        <begin position="168"/>
        <end position="188"/>
    </location>
</feature>
<comment type="caution">
    <text evidence="14">The sequence shown here is derived from an EMBL/GenBank/DDBJ whole genome shotgun (WGS) entry which is preliminary data.</text>
</comment>
<evidence type="ECO:0000256" key="8">
    <source>
        <dbReference type="ARBA" id="ARBA00023002"/>
    </source>
</evidence>
<dbReference type="GO" id="GO:0048038">
    <property type="term" value="F:quinone binding"/>
    <property type="evidence" value="ECO:0007669"/>
    <property type="project" value="UniProtKB-KW"/>
</dbReference>
<dbReference type="Pfam" id="PF07884">
    <property type="entry name" value="VKOR"/>
    <property type="match status" value="1"/>
</dbReference>
<gene>
    <name evidence="14" type="ORF">EB796_018617</name>
</gene>
<reference evidence="14" key="1">
    <citation type="submission" date="2020-06" db="EMBL/GenBank/DDBJ databases">
        <title>Draft genome of Bugula neritina, a colonial animal packing powerful symbionts and potential medicines.</title>
        <authorList>
            <person name="Rayko M."/>
        </authorList>
    </citation>
    <scope>NUCLEOTIDE SEQUENCE [LARGE SCALE GENOMIC DNA]</scope>
    <source>
        <strain evidence="14">Kwan_BN1</strain>
    </source>
</reference>
<dbReference type="PANTHER" id="PTHR14519">
    <property type="entry name" value="VITAMIN K EPOXIDE REDUCTASE COMPLEX, SUBUNIT 1"/>
    <property type="match status" value="1"/>
</dbReference>
<dbReference type="InterPro" id="IPR038354">
    <property type="entry name" value="VKOR_sf"/>
</dbReference>
<keyword evidence="9 12" id="KW-0472">Membrane</keyword>
<keyword evidence="8" id="KW-0560">Oxidoreductase</keyword>
<evidence type="ECO:0000313" key="15">
    <source>
        <dbReference type="Proteomes" id="UP000593567"/>
    </source>
</evidence>
<dbReference type="PANTHER" id="PTHR14519:SF8">
    <property type="entry name" value="VITAMIN K EPOXIDE REDUCTASE COMPLEX SUBUNIT 1"/>
    <property type="match status" value="1"/>
</dbReference>
<keyword evidence="7 12" id="KW-1133">Transmembrane helix</keyword>
<keyword evidence="15" id="KW-1185">Reference proteome</keyword>
<keyword evidence="6" id="KW-0256">Endoplasmic reticulum</keyword>
<feature type="transmembrane region" description="Helical" evidence="12">
    <location>
        <begin position="78"/>
        <end position="95"/>
    </location>
</feature>
<evidence type="ECO:0000313" key="14">
    <source>
        <dbReference type="EMBL" id="KAF6023079.1"/>
    </source>
</evidence>
<dbReference type="EC" id="1.17.4.4" evidence="3"/>
<dbReference type="OrthoDB" id="17010at2759"/>
<feature type="domain" description="Vitamin K epoxide reductase" evidence="13">
    <location>
        <begin position="2"/>
        <end position="150"/>
    </location>
</feature>
<organism evidence="14 15">
    <name type="scientific">Bugula neritina</name>
    <name type="common">Brown bryozoan</name>
    <name type="synonym">Sertularia neritina</name>
    <dbReference type="NCBI Taxonomy" id="10212"/>
    <lineage>
        <taxon>Eukaryota</taxon>
        <taxon>Metazoa</taxon>
        <taxon>Spiralia</taxon>
        <taxon>Lophotrochozoa</taxon>
        <taxon>Bryozoa</taxon>
        <taxon>Gymnolaemata</taxon>
        <taxon>Cheilostomatida</taxon>
        <taxon>Flustrina</taxon>
        <taxon>Buguloidea</taxon>
        <taxon>Bugulidae</taxon>
        <taxon>Bugula</taxon>
    </lineage>
</organism>
<dbReference type="InterPro" id="IPR042406">
    <property type="entry name" value="VKORC1/VKORC1L1"/>
</dbReference>
<evidence type="ECO:0000256" key="10">
    <source>
        <dbReference type="ARBA" id="ARBA00023157"/>
    </source>
</evidence>
<keyword evidence="11" id="KW-0676">Redox-active center</keyword>
<dbReference type="GO" id="GO:0005789">
    <property type="term" value="C:endoplasmic reticulum membrane"/>
    <property type="evidence" value="ECO:0007669"/>
    <property type="project" value="UniProtKB-SubCell"/>
</dbReference>
<dbReference type="InterPro" id="IPR012932">
    <property type="entry name" value="VKOR"/>
</dbReference>
<evidence type="ECO:0000256" key="3">
    <source>
        <dbReference type="ARBA" id="ARBA00012278"/>
    </source>
</evidence>
<evidence type="ECO:0000256" key="2">
    <source>
        <dbReference type="ARBA" id="ARBA00006214"/>
    </source>
</evidence>
<protein>
    <recommendedName>
        <fullName evidence="3">vitamin-K-epoxide reductase (warfarin-sensitive)</fullName>
        <ecNumber evidence="3">1.17.4.4</ecNumber>
    </recommendedName>
</protein>
<feature type="transmembrane region" description="Helical" evidence="12">
    <location>
        <begin position="128"/>
        <end position="148"/>
    </location>
</feature>
<evidence type="ECO:0000256" key="9">
    <source>
        <dbReference type="ARBA" id="ARBA00023136"/>
    </source>
</evidence>
<evidence type="ECO:0000256" key="4">
    <source>
        <dbReference type="ARBA" id="ARBA00022692"/>
    </source>
</evidence>
<dbReference type="EMBL" id="VXIV02002765">
    <property type="protein sequence ID" value="KAF6023079.1"/>
    <property type="molecule type" value="Genomic_DNA"/>
</dbReference>
<dbReference type="GO" id="GO:0047057">
    <property type="term" value="F:vitamin-K-epoxide reductase (warfarin-sensitive) activity"/>
    <property type="evidence" value="ECO:0007669"/>
    <property type="project" value="UniProtKB-EC"/>
</dbReference>
<evidence type="ECO:0000256" key="5">
    <source>
        <dbReference type="ARBA" id="ARBA00022719"/>
    </source>
</evidence>
<comment type="similarity">
    <text evidence="2">Belongs to the VKOR family.</text>
</comment>
<dbReference type="Gene3D" id="1.20.1440.130">
    <property type="entry name" value="VKOR domain"/>
    <property type="match status" value="1"/>
</dbReference>
<sequence>MAFNRKSSQIVFACIGILVSCYAYYVETTKEIDTSYVALCDINPSVSCSKVFTSKWGRGLGLLENIVGRHHVLNQPNSVFGIIYYIICIISEMTTSLMAVKLVVAASILSFASCLWLAYILFFVLNDVCVVCISMYVVNTTLLIGSIVRYSRVMAHQKNKENDLIFKYFAVFVVIICGAINSNTLITLM</sequence>
<comment type="subcellular location">
    <subcellularLocation>
        <location evidence="1">Endoplasmic reticulum membrane</location>
        <topology evidence="1">Multi-pass membrane protein</topology>
    </subcellularLocation>
</comment>
<dbReference type="PROSITE" id="PS51257">
    <property type="entry name" value="PROKAR_LIPOPROTEIN"/>
    <property type="match status" value="1"/>
</dbReference>
<keyword evidence="5" id="KW-0874">Quinone</keyword>
<dbReference type="GO" id="GO:0042373">
    <property type="term" value="P:vitamin K metabolic process"/>
    <property type="evidence" value="ECO:0007669"/>
    <property type="project" value="InterPro"/>
</dbReference>
<feature type="transmembrane region" description="Helical" evidence="12">
    <location>
        <begin position="102"/>
        <end position="122"/>
    </location>
</feature>
<dbReference type="AlphaFoldDB" id="A0A7J7JA21"/>
<dbReference type="Proteomes" id="UP000593567">
    <property type="component" value="Unassembled WGS sequence"/>
</dbReference>
<evidence type="ECO:0000256" key="6">
    <source>
        <dbReference type="ARBA" id="ARBA00022824"/>
    </source>
</evidence>
<evidence type="ECO:0000256" key="1">
    <source>
        <dbReference type="ARBA" id="ARBA00004477"/>
    </source>
</evidence>
<dbReference type="SMART" id="SM00756">
    <property type="entry name" value="VKc"/>
    <property type="match status" value="1"/>
</dbReference>
<evidence type="ECO:0000256" key="7">
    <source>
        <dbReference type="ARBA" id="ARBA00022989"/>
    </source>
</evidence>
<evidence type="ECO:0000256" key="12">
    <source>
        <dbReference type="SAM" id="Phobius"/>
    </source>
</evidence>
<dbReference type="CDD" id="cd12917">
    <property type="entry name" value="VKOR_euk"/>
    <property type="match status" value="1"/>
</dbReference>
<keyword evidence="4 12" id="KW-0812">Transmembrane</keyword>
<name>A0A7J7JA21_BUGNE</name>